<dbReference type="eggNOG" id="ENOG50334Z8">
    <property type="taxonomic scope" value="Bacteria"/>
</dbReference>
<name>L0G3T5_ECHVK</name>
<dbReference type="KEGG" id="evi:Echvi_3756"/>
<proteinExistence type="predicted"/>
<evidence type="ECO:0000313" key="1">
    <source>
        <dbReference type="EMBL" id="AGA79968.1"/>
    </source>
</evidence>
<accession>L0G3T5</accession>
<dbReference type="OrthoDB" id="9800168at2"/>
<evidence type="ECO:0000313" key="2">
    <source>
        <dbReference type="Proteomes" id="UP000010796"/>
    </source>
</evidence>
<evidence type="ECO:0008006" key="3">
    <source>
        <dbReference type="Google" id="ProtNLM"/>
    </source>
</evidence>
<dbReference type="Pfam" id="PF17653">
    <property type="entry name" value="DUF5522"/>
    <property type="match status" value="1"/>
</dbReference>
<dbReference type="EMBL" id="CP003346">
    <property type="protein sequence ID" value="AGA79968.1"/>
    <property type="molecule type" value="Genomic_DNA"/>
</dbReference>
<sequence length="118" mass="13130">MIKEKRCPNCQKAFACTTECWCSAFPPIVPIGEQGDCLCPSCLKSAIKARISSWMTALTPQKIKTIQTMGKPSSLIEGIDYTINDQGLFVFSGWYLLRQGKCCGNGCQNCPYHKLKEK</sequence>
<dbReference type="HOGENOM" id="CLU_146009_0_0_10"/>
<dbReference type="InterPro" id="IPR040807">
    <property type="entry name" value="DUF5522"/>
</dbReference>
<dbReference type="STRING" id="926556.Echvi_3756"/>
<dbReference type="AlphaFoldDB" id="L0G3T5"/>
<gene>
    <name evidence="1" type="ordered locus">Echvi_3756</name>
</gene>
<keyword evidence="2" id="KW-1185">Reference proteome</keyword>
<protein>
    <recommendedName>
        <fullName evidence="3">Cysteine-rich CWC</fullName>
    </recommendedName>
</protein>
<dbReference type="Proteomes" id="UP000010796">
    <property type="component" value="Chromosome"/>
</dbReference>
<reference evidence="2" key="1">
    <citation type="submission" date="2012-02" db="EMBL/GenBank/DDBJ databases">
        <title>The complete genome of Echinicola vietnamensis DSM 17526.</title>
        <authorList>
            <person name="Lucas S."/>
            <person name="Copeland A."/>
            <person name="Lapidus A."/>
            <person name="Glavina del Rio T."/>
            <person name="Dalin E."/>
            <person name="Tice H."/>
            <person name="Bruce D."/>
            <person name="Goodwin L."/>
            <person name="Pitluck S."/>
            <person name="Peters L."/>
            <person name="Ovchinnikova G."/>
            <person name="Teshima H."/>
            <person name="Kyrpides N."/>
            <person name="Mavromatis K."/>
            <person name="Ivanova N."/>
            <person name="Brettin T."/>
            <person name="Detter J.C."/>
            <person name="Han C."/>
            <person name="Larimer F."/>
            <person name="Land M."/>
            <person name="Hauser L."/>
            <person name="Markowitz V."/>
            <person name="Cheng J.-F."/>
            <person name="Hugenholtz P."/>
            <person name="Woyke T."/>
            <person name="Wu D."/>
            <person name="Brambilla E."/>
            <person name="Klenk H.-P."/>
            <person name="Eisen J.A."/>
        </authorList>
    </citation>
    <scope>NUCLEOTIDE SEQUENCE [LARGE SCALE GENOMIC DNA]</scope>
    <source>
        <strain evidence="2">DSM 17526 / LMG 23754 / KMM 6221</strain>
    </source>
</reference>
<organism evidence="1 2">
    <name type="scientific">Echinicola vietnamensis (strain DSM 17526 / LMG 23754 / KMM 6221)</name>
    <dbReference type="NCBI Taxonomy" id="926556"/>
    <lineage>
        <taxon>Bacteria</taxon>
        <taxon>Pseudomonadati</taxon>
        <taxon>Bacteroidota</taxon>
        <taxon>Cytophagia</taxon>
        <taxon>Cytophagales</taxon>
        <taxon>Cyclobacteriaceae</taxon>
        <taxon>Echinicola</taxon>
    </lineage>
</organism>